<proteinExistence type="predicted"/>
<dbReference type="AlphaFoldDB" id="A0A016SGL7"/>
<organism evidence="1 2">
    <name type="scientific">Ancylostoma ceylanicum</name>
    <dbReference type="NCBI Taxonomy" id="53326"/>
    <lineage>
        <taxon>Eukaryota</taxon>
        <taxon>Metazoa</taxon>
        <taxon>Ecdysozoa</taxon>
        <taxon>Nematoda</taxon>
        <taxon>Chromadorea</taxon>
        <taxon>Rhabditida</taxon>
        <taxon>Rhabditina</taxon>
        <taxon>Rhabditomorpha</taxon>
        <taxon>Strongyloidea</taxon>
        <taxon>Ancylostomatidae</taxon>
        <taxon>Ancylostomatinae</taxon>
        <taxon>Ancylostoma</taxon>
    </lineage>
</organism>
<keyword evidence="2" id="KW-1185">Reference proteome</keyword>
<name>A0A016SGL7_9BILA</name>
<reference evidence="2" key="1">
    <citation type="journal article" date="2015" name="Nat. Genet.">
        <title>The genome and transcriptome of the zoonotic hookworm Ancylostoma ceylanicum identify infection-specific gene families.</title>
        <authorList>
            <person name="Schwarz E.M."/>
            <person name="Hu Y."/>
            <person name="Antoshechkin I."/>
            <person name="Miller M.M."/>
            <person name="Sternberg P.W."/>
            <person name="Aroian R.V."/>
        </authorList>
    </citation>
    <scope>NUCLEOTIDE SEQUENCE</scope>
    <source>
        <strain evidence="2">HY135</strain>
    </source>
</reference>
<dbReference type="EMBL" id="JARK01001564">
    <property type="protein sequence ID" value="EYB89755.1"/>
    <property type="molecule type" value="Genomic_DNA"/>
</dbReference>
<gene>
    <name evidence="1" type="primary">Acey_s0228.g2880</name>
    <name evidence="1" type="ORF">Y032_0228g2880</name>
</gene>
<dbReference type="Proteomes" id="UP000024635">
    <property type="component" value="Unassembled WGS sequence"/>
</dbReference>
<protein>
    <submittedName>
        <fullName evidence="1">Uncharacterized protein</fullName>
    </submittedName>
</protein>
<accession>A0A016SGL7</accession>
<comment type="caution">
    <text evidence="1">The sequence shown here is derived from an EMBL/GenBank/DDBJ whole genome shotgun (WGS) entry which is preliminary data.</text>
</comment>
<evidence type="ECO:0000313" key="2">
    <source>
        <dbReference type="Proteomes" id="UP000024635"/>
    </source>
</evidence>
<sequence>MNFGIMLWNVNWCFHHVFCTFSKAQFLFFLSIHFSSDIPTFVVVFEGESTCTRPLEFVPNCLMDSNSIAREWIGRIGHEIMPIYAGGNAQQSGSPVLSQVIWYWRHVPQSYGLKSDDVNAVLKALLEAATR</sequence>
<evidence type="ECO:0000313" key="1">
    <source>
        <dbReference type="EMBL" id="EYB89755.1"/>
    </source>
</evidence>